<dbReference type="AlphaFoldDB" id="A0A7J6X4P4"/>
<feature type="compositionally biased region" description="Basic and acidic residues" evidence="1">
    <location>
        <begin position="54"/>
        <end position="71"/>
    </location>
</feature>
<evidence type="ECO:0000313" key="3">
    <source>
        <dbReference type="Proteomes" id="UP000554482"/>
    </source>
</evidence>
<feature type="compositionally biased region" description="Basic and acidic residues" evidence="1">
    <location>
        <begin position="1"/>
        <end position="12"/>
    </location>
</feature>
<organism evidence="2 3">
    <name type="scientific">Thalictrum thalictroides</name>
    <name type="common">Rue-anemone</name>
    <name type="synonym">Anemone thalictroides</name>
    <dbReference type="NCBI Taxonomy" id="46969"/>
    <lineage>
        <taxon>Eukaryota</taxon>
        <taxon>Viridiplantae</taxon>
        <taxon>Streptophyta</taxon>
        <taxon>Embryophyta</taxon>
        <taxon>Tracheophyta</taxon>
        <taxon>Spermatophyta</taxon>
        <taxon>Magnoliopsida</taxon>
        <taxon>Ranunculales</taxon>
        <taxon>Ranunculaceae</taxon>
        <taxon>Thalictroideae</taxon>
        <taxon>Thalictrum</taxon>
    </lineage>
</organism>
<keyword evidence="3" id="KW-1185">Reference proteome</keyword>
<accession>A0A7J6X4P4</accession>
<comment type="caution">
    <text evidence="2">The sequence shown here is derived from an EMBL/GenBank/DDBJ whole genome shotgun (WGS) entry which is preliminary data.</text>
</comment>
<name>A0A7J6X4P4_THATH</name>
<sequence>MKFGKIRDRERQSPTPRVWLGQKVEQEGGFQLKGQTKASGCETGFDDPGVPVEQESHYSMNREVDRGHTIE</sequence>
<proteinExistence type="predicted"/>
<gene>
    <name evidence="2" type="ORF">FRX31_006061</name>
</gene>
<reference evidence="2 3" key="1">
    <citation type="submission" date="2020-06" db="EMBL/GenBank/DDBJ databases">
        <title>Transcriptomic and genomic resources for Thalictrum thalictroides and T. hernandezii: Facilitating candidate gene discovery in an emerging model plant lineage.</title>
        <authorList>
            <person name="Arias T."/>
            <person name="Riano-Pachon D.M."/>
            <person name="Di Stilio V.S."/>
        </authorList>
    </citation>
    <scope>NUCLEOTIDE SEQUENCE [LARGE SCALE GENOMIC DNA]</scope>
    <source>
        <strain evidence="3">cv. WT478/WT964</strain>
        <tissue evidence="2">Leaves</tissue>
    </source>
</reference>
<evidence type="ECO:0000256" key="1">
    <source>
        <dbReference type="SAM" id="MobiDB-lite"/>
    </source>
</evidence>
<dbReference type="EMBL" id="JABWDY010005540">
    <property type="protein sequence ID" value="KAF5204353.1"/>
    <property type="molecule type" value="Genomic_DNA"/>
</dbReference>
<protein>
    <submittedName>
        <fullName evidence="2">Uncharacterized protein</fullName>
    </submittedName>
</protein>
<feature type="region of interest" description="Disordered" evidence="1">
    <location>
        <begin position="1"/>
        <end position="71"/>
    </location>
</feature>
<evidence type="ECO:0000313" key="2">
    <source>
        <dbReference type="EMBL" id="KAF5204353.1"/>
    </source>
</evidence>
<dbReference type="Proteomes" id="UP000554482">
    <property type="component" value="Unassembled WGS sequence"/>
</dbReference>